<dbReference type="PANTHER" id="PTHR43712">
    <property type="entry name" value="PUTATIVE (AFU_ORTHOLOGUE AFUA_4G14580)-RELATED"/>
    <property type="match status" value="1"/>
</dbReference>
<dbReference type="Proteomes" id="UP000256269">
    <property type="component" value="Unassembled WGS sequence"/>
</dbReference>
<dbReference type="Pfam" id="PF00891">
    <property type="entry name" value="Methyltransf_2"/>
    <property type="match status" value="1"/>
</dbReference>
<dbReference type="SUPFAM" id="SSF53335">
    <property type="entry name" value="S-adenosyl-L-methionine-dependent methyltransferases"/>
    <property type="match status" value="1"/>
</dbReference>
<dbReference type="InterPro" id="IPR016461">
    <property type="entry name" value="COMT-like"/>
</dbReference>
<dbReference type="InterPro" id="IPR029063">
    <property type="entry name" value="SAM-dependent_MTases_sf"/>
</dbReference>
<dbReference type="AlphaFoldDB" id="A0A3E0GZC9"/>
<dbReference type="PROSITE" id="PS51683">
    <property type="entry name" value="SAM_OMT_II"/>
    <property type="match status" value="1"/>
</dbReference>
<dbReference type="Gene3D" id="3.40.50.150">
    <property type="entry name" value="Vaccinia Virus protein VP39"/>
    <property type="match status" value="1"/>
</dbReference>
<dbReference type="GO" id="GO:0046983">
    <property type="term" value="F:protein dimerization activity"/>
    <property type="evidence" value="ECO:0007669"/>
    <property type="project" value="InterPro"/>
</dbReference>
<dbReference type="InterPro" id="IPR001077">
    <property type="entry name" value="COMT_C"/>
</dbReference>
<evidence type="ECO:0000259" key="4">
    <source>
        <dbReference type="Pfam" id="PF00891"/>
    </source>
</evidence>
<dbReference type="Pfam" id="PF08100">
    <property type="entry name" value="Dimerisation"/>
    <property type="match status" value="1"/>
</dbReference>
<feature type="domain" description="O-methyltransferase dimerisation" evidence="5">
    <location>
        <begin position="231"/>
        <end position="303"/>
    </location>
</feature>
<accession>A0A3E0GZC9</accession>
<evidence type="ECO:0000256" key="3">
    <source>
        <dbReference type="ARBA" id="ARBA00022691"/>
    </source>
</evidence>
<dbReference type="InterPro" id="IPR036390">
    <property type="entry name" value="WH_DNA-bd_sf"/>
</dbReference>
<dbReference type="OrthoDB" id="3804952at2"/>
<dbReference type="InterPro" id="IPR036388">
    <property type="entry name" value="WH-like_DNA-bd_sf"/>
</dbReference>
<keyword evidence="1 6" id="KW-0489">Methyltransferase</keyword>
<dbReference type="EMBL" id="QUNO01000021">
    <property type="protein sequence ID" value="REH32658.1"/>
    <property type="molecule type" value="Genomic_DNA"/>
</dbReference>
<gene>
    <name evidence="6" type="ORF">BCF44_121207</name>
</gene>
<dbReference type="RefSeq" id="WP_116180806.1">
    <property type="nucleotide sequence ID" value="NZ_CP144375.1"/>
</dbReference>
<evidence type="ECO:0000259" key="5">
    <source>
        <dbReference type="Pfam" id="PF08100"/>
    </source>
</evidence>
<feature type="domain" description="O-methyltransferase C-terminal" evidence="4">
    <location>
        <begin position="326"/>
        <end position="531"/>
    </location>
</feature>
<reference evidence="6 7" key="1">
    <citation type="submission" date="2018-08" db="EMBL/GenBank/DDBJ databases">
        <title>Genomic Encyclopedia of Archaeal and Bacterial Type Strains, Phase II (KMG-II): from individual species to whole genera.</title>
        <authorList>
            <person name="Goeker M."/>
        </authorList>
    </citation>
    <scope>NUCLEOTIDE SEQUENCE [LARGE SCALE GENOMIC DNA]</scope>
    <source>
        <strain evidence="6 7">DSM 45791</strain>
    </source>
</reference>
<dbReference type="SUPFAM" id="SSF46785">
    <property type="entry name" value="Winged helix' DNA-binding domain"/>
    <property type="match status" value="1"/>
</dbReference>
<keyword evidence="2 6" id="KW-0808">Transferase</keyword>
<proteinExistence type="predicted"/>
<dbReference type="InterPro" id="IPR012967">
    <property type="entry name" value="COMT_dimerisation"/>
</dbReference>
<evidence type="ECO:0000256" key="2">
    <source>
        <dbReference type="ARBA" id="ARBA00022679"/>
    </source>
</evidence>
<comment type="caution">
    <text evidence="6">The sequence shown here is derived from an EMBL/GenBank/DDBJ whole genome shotgun (WGS) entry which is preliminary data.</text>
</comment>
<sequence>MTVTIAPALAPEDLARLTAVTTLIRANDTASVLAAAMPSLDEAERAALAAHTRFTHAAVLVFPRTLDGLGAELARRGIQVGQTIPSVVVRDRLSGRYGLPVEELTVGILRAAVTDRLGNPCELEIFAMATPPALVHVAEDERRHGRENHFALAVPRADAIVLCGLREIVAGRMRPDGGGYNGHEDNTILYFRDAQHPQPAFRRLELISAGKFPQLLDLHRRESAAGTHVLRLMTGAWATQAIAAAAELCLPDHLVTMSDLPSLAAATGTDGDSLGRLLRYLATLGLVRASEGGHALTELGSLLRSDVDGSLRPLALMYGGPFYRSFAELTAAVRTGEESYAKVFGEHHFAHMAADPELAELFHASMAASNAVFTDLARMIDFGRAKTVVDIAGGNGALLSRVLAANPPLHGVLLERPHALAVAETTLAPVADRCTLVAGDFTESVPSTGDVYLLSRVLHDWDDAQCRSILATIADAMPDHAELLVIERLLPDVEGGESLAVAWDVHMLCNVGGRERTESHYRALLAEAGFELTATVGLPLDTYVLRARKPLIPAAR</sequence>
<evidence type="ECO:0000313" key="6">
    <source>
        <dbReference type="EMBL" id="REH32658.1"/>
    </source>
</evidence>
<evidence type="ECO:0000313" key="7">
    <source>
        <dbReference type="Proteomes" id="UP000256269"/>
    </source>
</evidence>
<dbReference type="GO" id="GO:0008171">
    <property type="term" value="F:O-methyltransferase activity"/>
    <property type="evidence" value="ECO:0007669"/>
    <property type="project" value="InterPro"/>
</dbReference>
<protein>
    <submittedName>
        <fullName evidence="6">O-methyltransferase</fullName>
    </submittedName>
</protein>
<evidence type="ECO:0000256" key="1">
    <source>
        <dbReference type="ARBA" id="ARBA00022603"/>
    </source>
</evidence>
<keyword evidence="3" id="KW-0949">S-adenosyl-L-methionine</keyword>
<dbReference type="GO" id="GO:0032259">
    <property type="term" value="P:methylation"/>
    <property type="evidence" value="ECO:0007669"/>
    <property type="project" value="UniProtKB-KW"/>
</dbReference>
<name>A0A3E0GZC9_9PSEU</name>
<keyword evidence="7" id="KW-1185">Reference proteome</keyword>
<dbReference type="PANTHER" id="PTHR43712:SF2">
    <property type="entry name" value="O-METHYLTRANSFERASE CICE"/>
    <property type="match status" value="1"/>
</dbReference>
<organism evidence="6 7">
    <name type="scientific">Kutzneria buriramensis</name>
    <dbReference type="NCBI Taxonomy" id="1045776"/>
    <lineage>
        <taxon>Bacteria</taxon>
        <taxon>Bacillati</taxon>
        <taxon>Actinomycetota</taxon>
        <taxon>Actinomycetes</taxon>
        <taxon>Pseudonocardiales</taxon>
        <taxon>Pseudonocardiaceae</taxon>
        <taxon>Kutzneria</taxon>
    </lineage>
</organism>
<dbReference type="Gene3D" id="1.10.10.10">
    <property type="entry name" value="Winged helix-like DNA-binding domain superfamily/Winged helix DNA-binding domain"/>
    <property type="match status" value="1"/>
</dbReference>
<dbReference type="Gene3D" id="1.10.287.1350">
    <property type="match status" value="1"/>
</dbReference>